<dbReference type="OrthoDB" id="2432376at2759"/>
<feature type="region of interest" description="Disordered" evidence="1">
    <location>
        <begin position="73"/>
        <end position="104"/>
    </location>
</feature>
<evidence type="ECO:0000256" key="1">
    <source>
        <dbReference type="SAM" id="MobiDB-lite"/>
    </source>
</evidence>
<evidence type="ECO:0008006" key="4">
    <source>
        <dbReference type="Google" id="ProtNLM"/>
    </source>
</evidence>
<dbReference type="STRING" id="1348612.A0A397I531"/>
<accession>A0A397I531</accession>
<organism evidence="2 3">
    <name type="scientific">Diversispora epigaea</name>
    <dbReference type="NCBI Taxonomy" id="1348612"/>
    <lineage>
        <taxon>Eukaryota</taxon>
        <taxon>Fungi</taxon>
        <taxon>Fungi incertae sedis</taxon>
        <taxon>Mucoromycota</taxon>
        <taxon>Glomeromycotina</taxon>
        <taxon>Glomeromycetes</taxon>
        <taxon>Diversisporales</taxon>
        <taxon>Diversisporaceae</taxon>
        <taxon>Diversispora</taxon>
    </lineage>
</organism>
<gene>
    <name evidence="2" type="ORF">Glove_267g15</name>
</gene>
<evidence type="ECO:0000313" key="2">
    <source>
        <dbReference type="EMBL" id="RHZ70799.1"/>
    </source>
</evidence>
<dbReference type="Proteomes" id="UP000266861">
    <property type="component" value="Unassembled WGS sequence"/>
</dbReference>
<dbReference type="EMBL" id="PQFF01000244">
    <property type="protein sequence ID" value="RHZ70799.1"/>
    <property type="molecule type" value="Genomic_DNA"/>
</dbReference>
<protein>
    <recommendedName>
        <fullName evidence="4">Transposase Tc1-like domain-containing protein</fullName>
    </recommendedName>
</protein>
<comment type="caution">
    <text evidence="2">The sequence shown here is derived from an EMBL/GenBank/DDBJ whole genome shotgun (WGS) entry which is preliminary data.</text>
</comment>
<proteinExistence type="predicted"/>
<dbReference type="AlphaFoldDB" id="A0A397I531"/>
<keyword evidence="3" id="KW-1185">Reference proteome</keyword>
<sequence length="104" mass="11636">MFLKNNPHSNFDQILLMIPLKSIYRNLKKITPDASRAIGQYIQRQPSLSARSLASKLEDIGLNVSHSTISSQPQIPKCSSSLHTNAHIDSQTKTYRMGSKAQEL</sequence>
<feature type="compositionally biased region" description="Polar residues" evidence="1">
    <location>
        <begin position="73"/>
        <end position="94"/>
    </location>
</feature>
<name>A0A397I531_9GLOM</name>
<evidence type="ECO:0000313" key="3">
    <source>
        <dbReference type="Proteomes" id="UP000266861"/>
    </source>
</evidence>
<reference evidence="2 3" key="1">
    <citation type="submission" date="2018-08" db="EMBL/GenBank/DDBJ databases">
        <title>Genome and evolution of the arbuscular mycorrhizal fungus Diversispora epigaea (formerly Glomus versiforme) and its bacterial endosymbionts.</title>
        <authorList>
            <person name="Sun X."/>
            <person name="Fei Z."/>
            <person name="Harrison M."/>
        </authorList>
    </citation>
    <scope>NUCLEOTIDE SEQUENCE [LARGE SCALE GENOMIC DNA]</scope>
    <source>
        <strain evidence="2 3">IT104</strain>
    </source>
</reference>